<organism evidence="1 2">
    <name type="scientific">Neolecta irregularis (strain DAH-3)</name>
    <dbReference type="NCBI Taxonomy" id="1198029"/>
    <lineage>
        <taxon>Eukaryota</taxon>
        <taxon>Fungi</taxon>
        <taxon>Dikarya</taxon>
        <taxon>Ascomycota</taxon>
        <taxon>Taphrinomycotina</taxon>
        <taxon>Neolectales</taxon>
        <taxon>Neolectaceae</taxon>
        <taxon>Neolecta</taxon>
    </lineage>
</organism>
<dbReference type="AlphaFoldDB" id="A0A1U7LG84"/>
<evidence type="ECO:0000313" key="2">
    <source>
        <dbReference type="Proteomes" id="UP000186594"/>
    </source>
</evidence>
<dbReference type="EMBL" id="LXFE01004409">
    <property type="protein sequence ID" value="OLL21665.1"/>
    <property type="molecule type" value="Genomic_DNA"/>
</dbReference>
<sequence>MLMRILVDVYKFCIISPFMWPPTTLPRTLYFCHKNTRYRASLKHSRLVESYFRKCGTILLFKPFRMFKENKVTDELLKTRIVSIPLDDDNATQVEITRANENNFNYWNNELARSVLGSFIGFNRAIERTWKKKALERENSSGNDDSSIV</sequence>
<accession>A0A1U7LG84</accession>
<dbReference type="Proteomes" id="UP000186594">
    <property type="component" value="Unassembled WGS sequence"/>
</dbReference>
<evidence type="ECO:0000313" key="1">
    <source>
        <dbReference type="EMBL" id="OLL21665.1"/>
    </source>
</evidence>
<name>A0A1U7LG84_NEOID</name>
<reference evidence="1 2" key="1">
    <citation type="submission" date="2016-04" db="EMBL/GenBank/DDBJ databases">
        <title>Evolutionary innovation and constraint leading to complex multicellularity in the Ascomycota.</title>
        <authorList>
            <person name="Cisse O."/>
            <person name="Nguyen A."/>
            <person name="Hewitt D.A."/>
            <person name="Jedd G."/>
            <person name="Stajich J.E."/>
        </authorList>
    </citation>
    <scope>NUCLEOTIDE SEQUENCE [LARGE SCALE GENOMIC DNA]</scope>
    <source>
        <strain evidence="1 2">DAH-3</strain>
    </source>
</reference>
<comment type="caution">
    <text evidence="1">The sequence shown here is derived from an EMBL/GenBank/DDBJ whole genome shotgun (WGS) entry which is preliminary data.</text>
</comment>
<protein>
    <submittedName>
        <fullName evidence="1">Uncharacterized protein</fullName>
    </submittedName>
</protein>
<proteinExistence type="predicted"/>
<gene>
    <name evidence="1" type="ORF">NEOLI_002341</name>
</gene>
<keyword evidence="2" id="KW-1185">Reference proteome</keyword>